<gene>
    <name evidence="2" type="ORF">D8Y22_14220</name>
</gene>
<dbReference type="RefSeq" id="WP_141465345.1">
    <property type="nucleotide sequence ID" value="NZ_RBZW01000039.1"/>
</dbReference>
<sequence length="66" mass="7224">MTDAQMTRFAVPDSAPHRLSTLQHVTVETGDDLATCTMFPQDHTAAVATEWLTANSESFVSLEDAR</sequence>
<feature type="domain" description="DUF7511" evidence="1">
    <location>
        <begin position="22"/>
        <end position="66"/>
    </location>
</feature>
<dbReference type="InterPro" id="IPR055933">
    <property type="entry name" value="DUF7511"/>
</dbReference>
<reference evidence="2 3" key="1">
    <citation type="submission" date="2018-10" db="EMBL/GenBank/DDBJ databases">
        <title>Natronolimnobius sp. XQ-INN 246 isolated from Inner Mongolia Autonomous Region of China.</title>
        <authorList>
            <person name="Xue Q."/>
        </authorList>
    </citation>
    <scope>NUCLEOTIDE SEQUENCE [LARGE SCALE GENOMIC DNA]</scope>
    <source>
        <strain evidence="2 3">XQ-INN 246</strain>
    </source>
</reference>
<evidence type="ECO:0000313" key="3">
    <source>
        <dbReference type="Proteomes" id="UP000318864"/>
    </source>
</evidence>
<name>A0A4S3TMF4_9EURY</name>
<protein>
    <recommendedName>
        <fullName evidence="1">DUF7511 domain-containing protein</fullName>
    </recommendedName>
</protein>
<dbReference type="AlphaFoldDB" id="A0A4S3TMF4"/>
<organism evidence="2 3">
    <name type="scientific">Salinadaptatus halalkaliphilus</name>
    <dbReference type="NCBI Taxonomy" id="2419781"/>
    <lineage>
        <taxon>Archaea</taxon>
        <taxon>Methanobacteriati</taxon>
        <taxon>Methanobacteriota</taxon>
        <taxon>Stenosarchaea group</taxon>
        <taxon>Halobacteria</taxon>
        <taxon>Halobacteriales</taxon>
        <taxon>Natrialbaceae</taxon>
        <taxon>Salinadaptatus</taxon>
    </lineage>
</organism>
<dbReference type="Pfam" id="PF24351">
    <property type="entry name" value="DUF7511"/>
    <property type="match status" value="1"/>
</dbReference>
<keyword evidence="3" id="KW-1185">Reference proteome</keyword>
<comment type="caution">
    <text evidence="2">The sequence shown here is derived from an EMBL/GenBank/DDBJ whole genome shotgun (WGS) entry which is preliminary data.</text>
</comment>
<dbReference type="Proteomes" id="UP000318864">
    <property type="component" value="Unassembled WGS sequence"/>
</dbReference>
<dbReference type="EMBL" id="RBZW01000039">
    <property type="protein sequence ID" value="THE64215.1"/>
    <property type="molecule type" value="Genomic_DNA"/>
</dbReference>
<evidence type="ECO:0000313" key="2">
    <source>
        <dbReference type="EMBL" id="THE64215.1"/>
    </source>
</evidence>
<proteinExistence type="predicted"/>
<evidence type="ECO:0000259" key="1">
    <source>
        <dbReference type="Pfam" id="PF24351"/>
    </source>
</evidence>
<dbReference type="OrthoDB" id="186853at2157"/>
<accession>A0A4S3TMF4</accession>